<comment type="caution">
    <text evidence="1">The sequence shown here is derived from an EMBL/GenBank/DDBJ whole genome shotgun (WGS) entry which is preliminary data.</text>
</comment>
<evidence type="ECO:0000313" key="2">
    <source>
        <dbReference type="Proteomes" id="UP000489600"/>
    </source>
</evidence>
<dbReference type="AlphaFoldDB" id="A0A565BUK1"/>
<proteinExistence type="predicted"/>
<gene>
    <name evidence="1" type="ORF">ANE_LOCUS15505</name>
</gene>
<organism evidence="1 2">
    <name type="scientific">Arabis nemorensis</name>
    <dbReference type="NCBI Taxonomy" id="586526"/>
    <lineage>
        <taxon>Eukaryota</taxon>
        <taxon>Viridiplantae</taxon>
        <taxon>Streptophyta</taxon>
        <taxon>Embryophyta</taxon>
        <taxon>Tracheophyta</taxon>
        <taxon>Spermatophyta</taxon>
        <taxon>Magnoliopsida</taxon>
        <taxon>eudicotyledons</taxon>
        <taxon>Gunneridae</taxon>
        <taxon>Pentapetalae</taxon>
        <taxon>rosids</taxon>
        <taxon>malvids</taxon>
        <taxon>Brassicales</taxon>
        <taxon>Brassicaceae</taxon>
        <taxon>Arabideae</taxon>
        <taxon>Arabis</taxon>
    </lineage>
</organism>
<reference evidence="1" key="1">
    <citation type="submission" date="2019-07" db="EMBL/GenBank/DDBJ databases">
        <authorList>
            <person name="Dittberner H."/>
        </authorList>
    </citation>
    <scope>NUCLEOTIDE SEQUENCE [LARGE SCALE GENOMIC DNA]</scope>
</reference>
<accession>A0A565BUK1</accession>
<name>A0A565BUK1_9BRAS</name>
<dbReference type="Proteomes" id="UP000489600">
    <property type="component" value="Unassembled WGS sequence"/>
</dbReference>
<dbReference type="EMBL" id="CABITT030000005">
    <property type="protein sequence ID" value="VVB05061.1"/>
    <property type="molecule type" value="Genomic_DNA"/>
</dbReference>
<evidence type="ECO:0000313" key="1">
    <source>
        <dbReference type="EMBL" id="VVB05061.1"/>
    </source>
</evidence>
<protein>
    <submittedName>
        <fullName evidence="1">Uncharacterized protein</fullName>
    </submittedName>
</protein>
<keyword evidence="2" id="KW-1185">Reference proteome</keyword>
<sequence length="74" mass="8594">MYQIWLAFIDKGKFHKSFTLCFDLGGLHHRRLRHPSNLLKRFGIVLGFVRMCRFGWLGFAGADIRGIESVRSVL</sequence>